<accession>A0ABN6UDQ0</accession>
<sequence>MTKYAKNIGTIAGGVLTVLMTTCVALPAADAAPGPGNANCHVDAVKAMNPHNSKGTPTDIVGKGSIKCTADIDSLYIDVELQRKEGGSWKRVAGGHNEATKPTAGTKIVAQGATTCADGEYRTAARGGGVYGGVPSQSSAWKYSDTVVNPCGK</sequence>
<evidence type="ECO:0000256" key="1">
    <source>
        <dbReference type="SAM" id="SignalP"/>
    </source>
</evidence>
<gene>
    <name evidence="2" type="ORF">IFM12276_62160</name>
</gene>
<name>A0ABN6UDQ0_9NOCA</name>
<keyword evidence="1" id="KW-0732">Signal</keyword>
<evidence type="ECO:0000313" key="3">
    <source>
        <dbReference type="Proteomes" id="UP001317870"/>
    </source>
</evidence>
<protein>
    <recommendedName>
        <fullName evidence="4">Secreted protein</fullName>
    </recommendedName>
</protein>
<evidence type="ECO:0008006" key="4">
    <source>
        <dbReference type="Google" id="ProtNLM"/>
    </source>
</evidence>
<feature type="signal peptide" evidence="1">
    <location>
        <begin position="1"/>
        <end position="31"/>
    </location>
</feature>
<evidence type="ECO:0000313" key="2">
    <source>
        <dbReference type="EMBL" id="BDU03188.1"/>
    </source>
</evidence>
<feature type="chain" id="PRO_5045587450" description="Secreted protein" evidence="1">
    <location>
        <begin position="32"/>
        <end position="153"/>
    </location>
</feature>
<keyword evidence="3" id="KW-1185">Reference proteome</keyword>
<organism evidence="2 3">
    <name type="scientific">Nocardia sputorum</name>
    <dbReference type="NCBI Taxonomy" id="2984338"/>
    <lineage>
        <taxon>Bacteria</taxon>
        <taxon>Bacillati</taxon>
        <taxon>Actinomycetota</taxon>
        <taxon>Actinomycetes</taxon>
        <taxon>Mycobacteriales</taxon>
        <taxon>Nocardiaceae</taxon>
        <taxon>Nocardia</taxon>
    </lineage>
</organism>
<dbReference type="EMBL" id="AP026978">
    <property type="protein sequence ID" value="BDU03188.1"/>
    <property type="molecule type" value="Genomic_DNA"/>
</dbReference>
<reference evidence="2 3" key="1">
    <citation type="submission" date="2022-11" db="EMBL/GenBank/DDBJ databases">
        <title>Genome Sequencing of Nocardia sp. ON39_IFM12276 and assembly.</title>
        <authorList>
            <person name="Shimojima M."/>
            <person name="Toyokawa M."/>
            <person name="Uesaka K."/>
        </authorList>
    </citation>
    <scope>NUCLEOTIDE SEQUENCE [LARGE SCALE GENOMIC DNA]</scope>
    <source>
        <strain evidence="2 3">IFM 12276</strain>
    </source>
</reference>
<dbReference type="RefSeq" id="WP_281876356.1">
    <property type="nucleotide sequence ID" value="NZ_AP026976.1"/>
</dbReference>
<proteinExistence type="predicted"/>
<dbReference type="Proteomes" id="UP001317870">
    <property type="component" value="Chromosome"/>
</dbReference>